<accession>A0A108TBN9</accession>
<dbReference type="Pfam" id="PF00534">
    <property type="entry name" value="Glycos_transf_1"/>
    <property type="match status" value="1"/>
</dbReference>
<evidence type="ECO:0000313" key="2">
    <source>
        <dbReference type="EMBL" id="KWR57025.1"/>
    </source>
</evidence>
<comment type="caution">
    <text evidence="2">The sequence shown here is derived from an EMBL/GenBank/DDBJ whole genome shotgun (WGS) entry which is preliminary data.</text>
</comment>
<dbReference type="SUPFAM" id="SSF53756">
    <property type="entry name" value="UDP-Glycosyltransferase/glycogen phosphorylase"/>
    <property type="match status" value="1"/>
</dbReference>
<dbReference type="RefSeq" id="WP_060385172.1">
    <property type="nucleotide sequence ID" value="NZ_LRGC01000002.1"/>
</dbReference>
<gene>
    <name evidence="2" type="primary">pglJ</name>
    <name evidence="2" type="ORF">AA415_00481</name>
</gene>
<dbReference type="STRING" id="46506.AA415_00481"/>
<protein>
    <submittedName>
        <fullName evidence="2">N-acetylgalactosamine-N, N'-diacetylbacillosaminyl-diphospho-undecaprenol 4-alpha-N-acetylgalactosaminyltransferase</fullName>
        <ecNumber evidence="2">2.4.1.291</ecNumber>
    </submittedName>
</protein>
<evidence type="ECO:0000313" key="3">
    <source>
        <dbReference type="Proteomes" id="UP000056419"/>
    </source>
</evidence>
<dbReference type="PATRIC" id="fig|46506.5.peg.517"/>
<dbReference type="GO" id="GO:0016757">
    <property type="term" value="F:glycosyltransferase activity"/>
    <property type="evidence" value="ECO:0007669"/>
    <property type="project" value="UniProtKB-KW"/>
</dbReference>
<dbReference type="Gene3D" id="3.40.50.2000">
    <property type="entry name" value="Glycogen Phosphorylase B"/>
    <property type="match status" value="2"/>
</dbReference>
<name>A0A108TBN9_BACSE</name>
<keyword evidence="2" id="KW-0808">Transferase</keyword>
<proteinExistence type="predicted"/>
<feature type="domain" description="Glycosyl transferase family 1" evidence="1">
    <location>
        <begin position="184"/>
        <end position="340"/>
    </location>
</feature>
<evidence type="ECO:0000259" key="1">
    <source>
        <dbReference type="Pfam" id="PF00534"/>
    </source>
</evidence>
<dbReference type="EMBL" id="LRGC01000002">
    <property type="protein sequence ID" value="KWR57025.1"/>
    <property type="molecule type" value="Genomic_DNA"/>
</dbReference>
<sequence length="371" mass="42480">MKKILFVSTTLGNGGAERIISYLLNEFAKDQNKQIILLLLKKEGNTYLSYVSANVKVINLNIKNRIRYSIYSIIKQIISIRPNICYVGLDKLNIMLAFFIPFMKLWKIRFIVRETNVLSQQYNFHNPFIKLSYKVFYNQYDSIIAQSIDMKNDLINIWKINRQKINLINNPININAIIAKSVEASKYKLNKEEGKINFVAIGRLEHQKGYDILLKRMAELNPKIPFRLYILGGGALLNKITEMIKLLNLESSVQLLGFQSNPYSILKESDGIILSSRHEGFPNVLLEANALGIPIFSNQCPGGINEIIIEGINGISCNFESETSFQNGLEKFLSTNFDAEKIRLMTQKRYDISVILPKYRSVFYQAGNKAI</sequence>
<organism evidence="2 3">
    <name type="scientific">Bacteroides stercoris</name>
    <dbReference type="NCBI Taxonomy" id="46506"/>
    <lineage>
        <taxon>Bacteria</taxon>
        <taxon>Pseudomonadati</taxon>
        <taxon>Bacteroidota</taxon>
        <taxon>Bacteroidia</taxon>
        <taxon>Bacteroidales</taxon>
        <taxon>Bacteroidaceae</taxon>
        <taxon>Bacteroides</taxon>
    </lineage>
</organism>
<dbReference type="AlphaFoldDB" id="A0A108TBN9"/>
<dbReference type="PANTHER" id="PTHR12526">
    <property type="entry name" value="GLYCOSYLTRANSFERASE"/>
    <property type="match status" value="1"/>
</dbReference>
<dbReference type="PANTHER" id="PTHR12526:SF630">
    <property type="entry name" value="GLYCOSYLTRANSFERASE"/>
    <property type="match status" value="1"/>
</dbReference>
<keyword evidence="2" id="KW-0328">Glycosyltransferase</keyword>
<keyword evidence="3" id="KW-1185">Reference proteome</keyword>
<reference evidence="2 3" key="1">
    <citation type="journal article" date="2016" name="BMC Genomics">
        <title>Type VI secretion systems of human gut Bacteroidales segregate into three genetic architectures, two of which are contained on mobile genetic elements.</title>
        <authorList>
            <person name="Coyne M.J."/>
            <person name="Roelofs K.G."/>
            <person name="Comstock L.E."/>
        </authorList>
    </citation>
    <scope>NUCLEOTIDE SEQUENCE [LARGE SCALE GENOMIC DNA]</scope>
    <source>
        <strain evidence="2 3">CL09T03C01</strain>
    </source>
</reference>
<dbReference type="EC" id="2.4.1.291" evidence="2"/>
<dbReference type="Proteomes" id="UP000056419">
    <property type="component" value="Unassembled WGS sequence"/>
</dbReference>
<dbReference type="InterPro" id="IPR001296">
    <property type="entry name" value="Glyco_trans_1"/>
</dbReference>
<dbReference type="CDD" id="cd03811">
    <property type="entry name" value="GT4_GT28_WabH-like"/>
    <property type="match status" value="1"/>
</dbReference>